<dbReference type="InterPro" id="IPR002744">
    <property type="entry name" value="MIP18-like"/>
</dbReference>
<sequence length="136" mass="15162">MPDHESDEPEYCAYTEYDRGKSVAELPNTGENASGLERDVWNALFEVEDPEMPISVVDLGLIYGVDIDDDYATVEMTLTYTGCPARKMLLSDVRKAATSVDGIEESDVRLVWSPEWSVEFVTDAGKNDLREFGVSI</sequence>
<organism evidence="2 3">
    <name type="scientific">Halocatena marina</name>
    <dbReference type="NCBI Taxonomy" id="2934937"/>
    <lineage>
        <taxon>Archaea</taxon>
        <taxon>Methanobacteriati</taxon>
        <taxon>Methanobacteriota</taxon>
        <taxon>Stenosarchaea group</taxon>
        <taxon>Halobacteria</taxon>
        <taxon>Halobacteriales</taxon>
        <taxon>Natronomonadaceae</taxon>
        <taxon>Halocatena</taxon>
    </lineage>
</organism>
<keyword evidence="3" id="KW-1185">Reference proteome</keyword>
<dbReference type="AlphaFoldDB" id="A0ABD5YH04"/>
<dbReference type="Proteomes" id="UP001596417">
    <property type="component" value="Unassembled WGS sequence"/>
</dbReference>
<dbReference type="InterPro" id="IPR034904">
    <property type="entry name" value="FSCA_dom_sf"/>
</dbReference>
<dbReference type="GeneID" id="76198172"/>
<dbReference type="GO" id="GO:0097266">
    <property type="term" value="F:phenylacetyl-CoA 1,2-epoxidase activity"/>
    <property type="evidence" value="ECO:0007669"/>
    <property type="project" value="UniProtKB-EC"/>
</dbReference>
<evidence type="ECO:0000313" key="2">
    <source>
        <dbReference type="EMBL" id="MFC7188619.1"/>
    </source>
</evidence>
<feature type="domain" description="MIP18 family-like" evidence="1">
    <location>
        <begin position="37"/>
        <end position="107"/>
    </location>
</feature>
<evidence type="ECO:0000259" key="1">
    <source>
        <dbReference type="Pfam" id="PF01883"/>
    </source>
</evidence>
<dbReference type="SUPFAM" id="SSF117916">
    <property type="entry name" value="Fe-S cluster assembly (FSCA) domain-like"/>
    <property type="match status" value="1"/>
</dbReference>
<dbReference type="PANTHER" id="PTHR42831:SF1">
    <property type="entry name" value="FE-S PROTEIN MATURATION AUXILIARY FACTOR YITW"/>
    <property type="match status" value="1"/>
</dbReference>
<gene>
    <name evidence="2" type="primary">paaD</name>
    <name evidence="2" type="ORF">ACFQL7_01300</name>
</gene>
<accession>A0ABD5YH04</accession>
<protein>
    <submittedName>
        <fullName evidence="2">1,2-phenylacetyl-CoA epoxidase subunit PaaD</fullName>
        <ecNumber evidence="2">1.14.13.149</ecNumber>
    </submittedName>
</protein>
<proteinExistence type="predicted"/>
<dbReference type="InterPro" id="IPR052339">
    <property type="entry name" value="Fe-S_Maturation_MIP18"/>
</dbReference>
<comment type="caution">
    <text evidence="2">The sequence shown here is derived from an EMBL/GenBank/DDBJ whole genome shotgun (WGS) entry which is preliminary data.</text>
</comment>
<dbReference type="Pfam" id="PF01883">
    <property type="entry name" value="FeS_assembly_P"/>
    <property type="match status" value="1"/>
</dbReference>
<dbReference type="NCBIfam" id="NF041868">
    <property type="entry name" value="paad_haloarch"/>
    <property type="match status" value="1"/>
</dbReference>
<evidence type="ECO:0000313" key="3">
    <source>
        <dbReference type="Proteomes" id="UP001596417"/>
    </source>
</evidence>
<name>A0ABD5YH04_9EURY</name>
<dbReference type="EC" id="1.14.13.149" evidence="2"/>
<dbReference type="PANTHER" id="PTHR42831">
    <property type="entry name" value="FE-S PROTEIN MATURATION AUXILIARY FACTOR YITW"/>
    <property type="match status" value="1"/>
</dbReference>
<dbReference type="EMBL" id="JBHTAX010000001">
    <property type="protein sequence ID" value="MFC7188619.1"/>
    <property type="molecule type" value="Genomic_DNA"/>
</dbReference>
<keyword evidence="2" id="KW-0560">Oxidoreductase</keyword>
<reference evidence="2 3" key="1">
    <citation type="journal article" date="2019" name="Int. J. Syst. Evol. Microbiol.">
        <title>The Global Catalogue of Microorganisms (GCM) 10K type strain sequencing project: providing services to taxonomists for standard genome sequencing and annotation.</title>
        <authorList>
            <consortium name="The Broad Institute Genomics Platform"/>
            <consortium name="The Broad Institute Genome Sequencing Center for Infectious Disease"/>
            <person name="Wu L."/>
            <person name="Ma J."/>
        </authorList>
    </citation>
    <scope>NUCLEOTIDE SEQUENCE [LARGE SCALE GENOMIC DNA]</scope>
    <source>
        <strain evidence="2 3">RDMS1</strain>
    </source>
</reference>
<dbReference type="RefSeq" id="WP_373689873.1">
    <property type="nucleotide sequence ID" value="NZ_CP109979.1"/>
</dbReference>
<dbReference type="Gene3D" id="3.30.300.130">
    <property type="entry name" value="Fe-S cluster assembly (FSCA)"/>
    <property type="match status" value="1"/>
</dbReference>